<dbReference type="Gene3D" id="2.30.33.40">
    <property type="entry name" value="GroES chaperonin"/>
    <property type="match status" value="1"/>
</dbReference>
<evidence type="ECO:0000256" key="1">
    <source>
        <dbReference type="ARBA" id="ARBA00023186"/>
    </source>
</evidence>
<accession>A0A221S2J6</accession>
<dbReference type="GO" id="GO:0044183">
    <property type="term" value="F:protein folding chaperone"/>
    <property type="evidence" value="ECO:0007669"/>
    <property type="project" value="InterPro"/>
</dbReference>
<reference evidence="2" key="1">
    <citation type="submission" date="2016-03" db="EMBL/GenBank/DDBJ databases">
        <title>Novel chaperonins are prevalent in the virioplankton and link to viral biology and ecology.</title>
        <authorList>
            <person name="Marine R.L."/>
            <person name="Nasko D.J."/>
            <person name="Polson S.W."/>
            <person name="Wommack K.E."/>
        </authorList>
    </citation>
    <scope>NUCLEOTIDE SEQUENCE</scope>
</reference>
<dbReference type="InterPro" id="IPR011032">
    <property type="entry name" value="GroES-like_sf"/>
</dbReference>
<gene>
    <name evidence="2" type="primary">groES</name>
</gene>
<dbReference type="GO" id="GO:0005524">
    <property type="term" value="F:ATP binding"/>
    <property type="evidence" value="ECO:0007669"/>
    <property type="project" value="InterPro"/>
</dbReference>
<evidence type="ECO:0000313" key="2">
    <source>
        <dbReference type="EMBL" id="ASN63116.1"/>
    </source>
</evidence>
<dbReference type="InterPro" id="IPR037124">
    <property type="entry name" value="Chaperonin_GroES_sf"/>
</dbReference>
<name>A0A221S2J6_9VIRU</name>
<organism evidence="2">
    <name type="scientific">uncultured virus</name>
    <dbReference type="NCBI Taxonomy" id="340016"/>
    <lineage>
        <taxon>Viruses</taxon>
        <taxon>environmental samples</taxon>
    </lineage>
</organism>
<sequence length="138" mass="15691">MTKTEKNIASNENNFIVPKTDEEKKEYIDSLPEPTGYRLLIRPFAGSQKTKGGILLADTTIETIQATTVVGLVIKMGNLCYRDKEKFPLGAWCREGQFVMYGRYAGSRFKNKWGEHRILNDDEIIGVIQKPEDIATLY</sequence>
<dbReference type="InterPro" id="IPR020818">
    <property type="entry name" value="Chaperonin_GroES"/>
</dbReference>
<dbReference type="CDD" id="cd00320">
    <property type="entry name" value="cpn10"/>
    <property type="match status" value="1"/>
</dbReference>
<proteinExistence type="predicted"/>
<keyword evidence="1" id="KW-0143">Chaperone</keyword>
<dbReference type="Pfam" id="PF00166">
    <property type="entry name" value="Cpn10"/>
    <property type="match status" value="1"/>
</dbReference>
<protein>
    <submittedName>
        <fullName evidence="2">Co-chaperonin GroES</fullName>
    </submittedName>
</protein>
<dbReference type="SMART" id="SM00883">
    <property type="entry name" value="Cpn10"/>
    <property type="match status" value="1"/>
</dbReference>
<dbReference type="SUPFAM" id="SSF50129">
    <property type="entry name" value="GroES-like"/>
    <property type="match status" value="1"/>
</dbReference>
<dbReference type="EMBL" id="KU970522">
    <property type="protein sequence ID" value="ASN63116.1"/>
    <property type="molecule type" value="Genomic_DNA"/>
</dbReference>